<name>A0ABZ2MC29_9BACT</name>
<dbReference type="RefSeq" id="WP_394829649.1">
    <property type="nucleotide sequence ID" value="NZ_CP089984.1"/>
</dbReference>
<feature type="domain" description="N-acetyltransferase" evidence="1">
    <location>
        <begin position="40"/>
        <end position="198"/>
    </location>
</feature>
<gene>
    <name evidence="2" type="ORF">LZC94_22845</name>
</gene>
<dbReference type="PANTHER" id="PTHR43441">
    <property type="entry name" value="RIBOSOMAL-PROTEIN-SERINE ACETYLTRANSFERASE"/>
    <property type="match status" value="1"/>
</dbReference>
<evidence type="ECO:0000313" key="3">
    <source>
        <dbReference type="Proteomes" id="UP001370348"/>
    </source>
</evidence>
<dbReference type="InterPro" id="IPR000182">
    <property type="entry name" value="GNAT_dom"/>
</dbReference>
<protein>
    <submittedName>
        <fullName evidence="2">GNAT family N-acetyltransferase</fullName>
    </submittedName>
</protein>
<dbReference type="PANTHER" id="PTHR43441:SF2">
    <property type="entry name" value="FAMILY ACETYLTRANSFERASE, PUTATIVE (AFU_ORTHOLOGUE AFUA_7G00850)-RELATED"/>
    <property type="match status" value="1"/>
</dbReference>
<sequence length="247" mass="27915">MSETVSKPRLNAVGQPIGEAILDWKPVPRPPRTPIDGRYCRIEPIDPARHAKALFEAVSDDQDGAGWTYLGAGPFSTSSAYEAWMAATCLRDDPLFHAIVDNVSGAPVGVAAYLRIEPAVGVIEIGHIHYSPRLQRTRAATEAMYLFMRRVFEELGYRRYEWKCDSLNEPSRRAAARLGFAYEGTFRQATVYKGRNRDTAWFSILDREWPGLKTAYEAWLDPSNFDADGRQRRALHELTAEALRPLR</sequence>
<evidence type="ECO:0000259" key="1">
    <source>
        <dbReference type="PROSITE" id="PS51186"/>
    </source>
</evidence>
<dbReference type="InterPro" id="IPR016181">
    <property type="entry name" value="Acyl_CoA_acyltransferase"/>
</dbReference>
<dbReference type="InterPro" id="IPR051908">
    <property type="entry name" value="Ribosomal_N-acetyltransferase"/>
</dbReference>
<dbReference type="SUPFAM" id="SSF55729">
    <property type="entry name" value="Acyl-CoA N-acyltransferases (Nat)"/>
    <property type="match status" value="1"/>
</dbReference>
<dbReference type="EMBL" id="CP089984">
    <property type="protein sequence ID" value="WXB20049.1"/>
    <property type="molecule type" value="Genomic_DNA"/>
</dbReference>
<dbReference type="Pfam" id="PF13302">
    <property type="entry name" value="Acetyltransf_3"/>
    <property type="match status" value="1"/>
</dbReference>
<organism evidence="2 3">
    <name type="scientific">Pendulispora albinea</name>
    <dbReference type="NCBI Taxonomy" id="2741071"/>
    <lineage>
        <taxon>Bacteria</taxon>
        <taxon>Pseudomonadati</taxon>
        <taxon>Myxococcota</taxon>
        <taxon>Myxococcia</taxon>
        <taxon>Myxococcales</taxon>
        <taxon>Sorangiineae</taxon>
        <taxon>Pendulisporaceae</taxon>
        <taxon>Pendulispora</taxon>
    </lineage>
</organism>
<evidence type="ECO:0000313" key="2">
    <source>
        <dbReference type="EMBL" id="WXB20049.1"/>
    </source>
</evidence>
<keyword evidence="3" id="KW-1185">Reference proteome</keyword>
<accession>A0ABZ2MC29</accession>
<dbReference type="PROSITE" id="PS51186">
    <property type="entry name" value="GNAT"/>
    <property type="match status" value="1"/>
</dbReference>
<proteinExistence type="predicted"/>
<dbReference type="Gene3D" id="3.40.630.30">
    <property type="match status" value="1"/>
</dbReference>
<reference evidence="2 3" key="1">
    <citation type="submission" date="2021-12" db="EMBL/GenBank/DDBJ databases">
        <title>Discovery of the Pendulisporaceae a myxobacterial family with distinct sporulation behavior and unique specialized metabolism.</title>
        <authorList>
            <person name="Garcia R."/>
            <person name="Popoff A."/>
            <person name="Bader C.D."/>
            <person name="Loehr J."/>
            <person name="Walesch S."/>
            <person name="Walt C."/>
            <person name="Boldt J."/>
            <person name="Bunk B."/>
            <person name="Haeckl F.J.F.P.J."/>
            <person name="Gunesch A.P."/>
            <person name="Birkelbach J."/>
            <person name="Nuebel U."/>
            <person name="Pietschmann T."/>
            <person name="Bach T."/>
            <person name="Mueller R."/>
        </authorList>
    </citation>
    <scope>NUCLEOTIDE SEQUENCE [LARGE SCALE GENOMIC DNA]</scope>
    <source>
        <strain evidence="2 3">MSr11954</strain>
    </source>
</reference>
<dbReference type="Proteomes" id="UP001370348">
    <property type="component" value="Chromosome"/>
</dbReference>